<dbReference type="FunFam" id="1.10.287.10:FF:000008">
    <property type="entry name" value="histidine--tRNA ligase, cytoplasmic isoform X6"/>
    <property type="match status" value="1"/>
</dbReference>
<evidence type="ECO:0000313" key="19">
    <source>
        <dbReference type="EMBL" id="KAF6346642.1"/>
    </source>
</evidence>
<comment type="catalytic activity">
    <reaction evidence="15">
        <text>tRNA(His) + L-histidine + ATP = L-histidyl-tRNA(His) + AMP + diphosphate + H(+)</text>
        <dbReference type="Rhea" id="RHEA:17313"/>
        <dbReference type="Rhea" id="RHEA-COMP:9665"/>
        <dbReference type="Rhea" id="RHEA-COMP:9689"/>
        <dbReference type="ChEBI" id="CHEBI:15378"/>
        <dbReference type="ChEBI" id="CHEBI:30616"/>
        <dbReference type="ChEBI" id="CHEBI:33019"/>
        <dbReference type="ChEBI" id="CHEBI:57595"/>
        <dbReference type="ChEBI" id="CHEBI:78442"/>
        <dbReference type="ChEBI" id="CHEBI:78527"/>
        <dbReference type="ChEBI" id="CHEBI:456215"/>
        <dbReference type="EC" id="6.1.1.21"/>
    </reaction>
</comment>
<dbReference type="InterPro" id="IPR033656">
    <property type="entry name" value="HisRS_anticodon"/>
</dbReference>
<evidence type="ECO:0000256" key="7">
    <source>
        <dbReference type="ARBA" id="ARBA00022553"/>
    </source>
</evidence>
<comment type="subcellular location">
    <subcellularLocation>
        <location evidence="1">Cytoplasm</location>
    </subcellularLocation>
</comment>
<evidence type="ECO:0000256" key="10">
    <source>
        <dbReference type="ARBA" id="ARBA00022840"/>
    </source>
</evidence>
<gene>
    <name evidence="19" type="ORF">mPipKuh1_006059</name>
</gene>
<dbReference type="AlphaFoldDB" id="A0A7J7XAJ4"/>
<dbReference type="PANTHER" id="PTHR11476">
    <property type="entry name" value="HISTIDYL-TRNA SYNTHETASE"/>
    <property type="match status" value="1"/>
</dbReference>
<dbReference type="PROSITE" id="PS00762">
    <property type="entry name" value="WHEP_TRS_1"/>
    <property type="match status" value="1"/>
</dbReference>
<feature type="coiled-coil region" evidence="17">
    <location>
        <begin position="370"/>
        <end position="397"/>
    </location>
</feature>
<dbReference type="GO" id="GO:0006427">
    <property type="term" value="P:histidyl-tRNA aminoacylation"/>
    <property type="evidence" value="ECO:0007669"/>
    <property type="project" value="TreeGrafter"/>
</dbReference>
<feature type="binding site" evidence="16">
    <location>
        <position position="157"/>
    </location>
    <ligand>
        <name>L-histidine</name>
        <dbReference type="ChEBI" id="CHEBI:57595"/>
    </ligand>
</feature>
<comment type="function">
    <text evidence="14">Catalyzes the ATP-dependent ligation of histidine to the 3'-end of its cognate tRNA, via the formation of an aminoacyl-adenylate intermediate (His-AMP). Plays a role in axon guidance.</text>
</comment>
<evidence type="ECO:0000256" key="15">
    <source>
        <dbReference type="ARBA" id="ARBA00047639"/>
    </source>
</evidence>
<evidence type="ECO:0000256" key="9">
    <source>
        <dbReference type="ARBA" id="ARBA00022741"/>
    </source>
</evidence>
<keyword evidence="17" id="KW-0175">Coiled coil</keyword>
<dbReference type="FunFam" id="3.40.50.800:FF:000008">
    <property type="entry name" value="histidine--tRNA ligase, cytoplasmic isoform X1"/>
    <property type="match status" value="1"/>
</dbReference>
<dbReference type="GO" id="GO:0004821">
    <property type="term" value="F:histidine-tRNA ligase activity"/>
    <property type="evidence" value="ECO:0007669"/>
    <property type="project" value="UniProtKB-EC"/>
</dbReference>
<evidence type="ECO:0000256" key="12">
    <source>
        <dbReference type="ARBA" id="ARBA00023146"/>
    </source>
</evidence>
<dbReference type="Gene3D" id="3.30.930.10">
    <property type="entry name" value="Bira Bifunctional Protein, Domain 2"/>
    <property type="match status" value="1"/>
</dbReference>
<dbReference type="GO" id="GO:0005829">
    <property type="term" value="C:cytosol"/>
    <property type="evidence" value="ECO:0007669"/>
    <property type="project" value="TreeGrafter"/>
</dbReference>
<evidence type="ECO:0000313" key="20">
    <source>
        <dbReference type="Proteomes" id="UP000558488"/>
    </source>
</evidence>
<evidence type="ECO:0000256" key="6">
    <source>
        <dbReference type="ARBA" id="ARBA00022490"/>
    </source>
</evidence>
<reference evidence="19 20" key="1">
    <citation type="journal article" date="2020" name="Nature">
        <title>Six reference-quality genomes reveal evolution of bat adaptations.</title>
        <authorList>
            <person name="Jebb D."/>
            <person name="Huang Z."/>
            <person name="Pippel M."/>
            <person name="Hughes G.M."/>
            <person name="Lavrichenko K."/>
            <person name="Devanna P."/>
            <person name="Winkler S."/>
            <person name="Jermiin L.S."/>
            <person name="Skirmuntt E.C."/>
            <person name="Katzourakis A."/>
            <person name="Burkitt-Gray L."/>
            <person name="Ray D.A."/>
            <person name="Sullivan K.A.M."/>
            <person name="Roscito J.G."/>
            <person name="Kirilenko B.M."/>
            <person name="Davalos L.M."/>
            <person name="Corthals A.P."/>
            <person name="Power M.L."/>
            <person name="Jones G."/>
            <person name="Ransome R.D."/>
            <person name="Dechmann D.K.N."/>
            <person name="Locatelli A.G."/>
            <person name="Puechmaille S.J."/>
            <person name="Fedrigo O."/>
            <person name="Jarvis E.D."/>
            <person name="Hiller M."/>
            <person name="Vernes S.C."/>
            <person name="Myers E.W."/>
            <person name="Teeling E.C."/>
        </authorList>
    </citation>
    <scope>NUCLEOTIDE SEQUENCE [LARGE SCALE GENOMIC DNA]</scope>
    <source>
        <strain evidence="19">MPipKuh1</strain>
        <tissue evidence="19">Flight muscle</tissue>
    </source>
</reference>
<evidence type="ECO:0000256" key="5">
    <source>
        <dbReference type="ARBA" id="ARBA00015302"/>
    </source>
</evidence>
<dbReference type="PIRSF" id="PIRSF001549">
    <property type="entry name" value="His-tRNA_synth"/>
    <property type="match status" value="1"/>
</dbReference>
<dbReference type="PROSITE" id="PS51185">
    <property type="entry name" value="WHEP_TRS_2"/>
    <property type="match status" value="1"/>
</dbReference>
<dbReference type="Pfam" id="PF13393">
    <property type="entry name" value="tRNA-synt_His"/>
    <property type="match status" value="2"/>
</dbReference>
<comment type="similarity">
    <text evidence="2">Belongs to the class-II aminoacyl-tRNA synthetase family.</text>
</comment>
<dbReference type="GO" id="GO:0032543">
    <property type="term" value="P:mitochondrial translation"/>
    <property type="evidence" value="ECO:0007669"/>
    <property type="project" value="TreeGrafter"/>
</dbReference>
<dbReference type="FunFam" id="3.30.930.10:FF:000071">
    <property type="entry name" value="histidine--tRNA ligase, cytoplasmic isoform X6"/>
    <property type="match status" value="1"/>
</dbReference>
<organism evidence="19 20">
    <name type="scientific">Pipistrellus kuhlii</name>
    <name type="common">Kuhl's pipistrelle</name>
    <dbReference type="NCBI Taxonomy" id="59472"/>
    <lineage>
        <taxon>Eukaryota</taxon>
        <taxon>Metazoa</taxon>
        <taxon>Chordata</taxon>
        <taxon>Craniata</taxon>
        <taxon>Vertebrata</taxon>
        <taxon>Euteleostomi</taxon>
        <taxon>Mammalia</taxon>
        <taxon>Eutheria</taxon>
        <taxon>Laurasiatheria</taxon>
        <taxon>Chiroptera</taxon>
        <taxon>Yangochiroptera</taxon>
        <taxon>Vespertilionidae</taxon>
        <taxon>Pipistrellus</taxon>
    </lineage>
</organism>
<feature type="binding site" evidence="16">
    <location>
        <begin position="130"/>
        <end position="132"/>
    </location>
    <ligand>
        <name>L-histidine</name>
        <dbReference type="ChEBI" id="CHEBI:57595"/>
    </ligand>
</feature>
<dbReference type="GO" id="GO:0042802">
    <property type="term" value="F:identical protein binding"/>
    <property type="evidence" value="ECO:0007669"/>
    <property type="project" value="TreeGrafter"/>
</dbReference>
<keyword evidence="10" id="KW-0067">ATP-binding</keyword>
<evidence type="ECO:0000256" key="4">
    <source>
        <dbReference type="ARBA" id="ARBA00012815"/>
    </source>
</evidence>
<keyword evidence="12" id="KW-0030">Aminoacyl-tRNA synthetase</keyword>
<evidence type="ECO:0000256" key="13">
    <source>
        <dbReference type="ARBA" id="ARBA00030619"/>
    </source>
</evidence>
<evidence type="ECO:0000256" key="3">
    <source>
        <dbReference type="ARBA" id="ARBA00011738"/>
    </source>
</evidence>
<dbReference type="InterPro" id="IPR000738">
    <property type="entry name" value="WHEP-TRS_dom"/>
</dbReference>
<dbReference type="SUPFAM" id="SSF52954">
    <property type="entry name" value="Class II aaRS ABD-related"/>
    <property type="match status" value="1"/>
</dbReference>
<proteinExistence type="inferred from homology"/>
<comment type="subunit">
    <text evidence="3">Homodimer.</text>
</comment>
<evidence type="ECO:0000256" key="11">
    <source>
        <dbReference type="ARBA" id="ARBA00022917"/>
    </source>
</evidence>
<keyword evidence="9" id="KW-0547">Nucleotide-binding</keyword>
<dbReference type="CDD" id="cd00859">
    <property type="entry name" value="HisRS_anticodon"/>
    <property type="match status" value="1"/>
</dbReference>
<comment type="caution">
    <text evidence="19">The sequence shown here is derived from an EMBL/GenBank/DDBJ whole genome shotgun (WGS) entry which is preliminary data.</text>
</comment>
<dbReference type="InterPro" id="IPR009068">
    <property type="entry name" value="uS15_NS1_RNA-bd_sf"/>
</dbReference>
<feature type="domain" description="WHEP-TRS" evidence="18">
    <location>
        <begin position="3"/>
        <end position="59"/>
    </location>
</feature>
<evidence type="ECO:0000256" key="1">
    <source>
        <dbReference type="ARBA" id="ARBA00004496"/>
    </source>
</evidence>
<keyword evidence="11" id="KW-0648">Protein biosynthesis</keyword>
<dbReference type="GO" id="GO:0005524">
    <property type="term" value="F:ATP binding"/>
    <property type="evidence" value="ECO:0007669"/>
    <property type="project" value="UniProtKB-KW"/>
</dbReference>
<dbReference type="InterPro" id="IPR004154">
    <property type="entry name" value="Anticodon-bd"/>
</dbReference>
<evidence type="ECO:0000256" key="16">
    <source>
        <dbReference type="PIRSR" id="PIRSR001549-1"/>
    </source>
</evidence>
<dbReference type="InterPro" id="IPR045864">
    <property type="entry name" value="aa-tRNA-synth_II/BPL/LPL"/>
</dbReference>
<evidence type="ECO:0000256" key="8">
    <source>
        <dbReference type="ARBA" id="ARBA00022598"/>
    </source>
</evidence>
<dbReference type="Gene3D" id="1.10.287.10">
    <property type="entry name" value="S15/NS1, RNA-binding"/>
    <property type="match status" value="1"/>
</dbReference>
<keyword evidence="8" id="KW-0436">Ligase</keyword>
<dbReference type="Pfam" id="PF03129">
    <property type="entry name" value="HGTP_anticodon"/>
    <property type="match status" value="1"/>
</dbReference>
<dbReference type="InterPro" id="IPR036621">
    <property type="entry name" value="Anticodon-bd_dom_sf"/>
</dbReference>
<dbReference type="GO" id="GO:0003723">
    <property type="term" value="F:RNA binding"/>
    <property type="evidence" value="ECO:0007669"/>
    <property type="project" value="TreeGrafter"/>
</dbReference>
<dbReference type="Pfam" id="PF00458">
    <property type="entry name" value="WHEP-TRS"/>
    <property type="match status" value="1"/>
</dbReference>
<dbReference type="Gene3D" id="3.40.50.800">
    <property type="entry name" value="Anticodon-binding domain"/>
    <property type="match status" value="1"/>
</dbReference>
<dbReference type="Proteomes" id="UP000558488">
    <property type="component" value="Unassembled WGS sequence"/>
</dbReference>
<keyword evidence="7" id="KW-0597">Phosphoprotein</keyword>
<accession>A0A7J7XAJ4</accession>
<dbReference type="EMBL" id="JACAGB010000008">
    <property type="protein sequence ID" value="KAF6346642.1"/>
    <property type="molecule type" value="Genomic_DNA"/>
</dbReference>
<evidence type="ECO:0000256" key="2">
    <source>
        <dbReference type="ARBA" id="ARBA00008226"/>
    </source>
</evidence>
<evidence type="ECO:0000259" key="18">
    <source>
        <dbReference type="PROSITE" id="PS51185"/>
    </source>
</evidence>
<dbReference type="SUPFAM" id="SSF47060">
    <property type="entry name" value="S15/NS1 RNA-binding domain"/>
    <property type="match status" value="1"/>
</dbReference>
<dbReference type="InterPro" id="IPR004516">
    <property type="entry name" value="HisRS/HisZ"/>
</dbReference>
<dbReference type="EC" id="6.1.1.21" evidence="4"/>
<dbReference type="PANTHER" id="PTHR11476:SF8">
    <property type="entry name" value="HISTIDINE--TRNA LIGASE, CYTOPLASMIC"/>
    <property type="match status" value="1"/>
</dbReference>
<dbReference type="SMART" id="SM00991">
    <property type="entry name" value="WHEP-TRS"/>
    <property type="match status" value="1"/>
</dbReference>
<evidence type="ECO:0000256" key="14">
    <source>
        <dbReference type="ARBA" id="ARBA00045426"/>
    </source>
</evidence>
<dbReference type="CDD" id="cd00773">
    <property type="entry name" value="HisRS-like_core"/>
    <property type="match status" value="1"/>
</dbReference>
<protein>
    <recommendedName>
        <fullName evidence="5">Histidine--tRNA ligase, cytoplasmic</fullName>
        <ecNumber evidence="4">6.1.1.21</ecNumber>
    </recommendedName>
    <alternativeName>
        <fullName evidence="13">Histidyl-tRNA synthetase</fullName>
    </alternativeName>
</protein>
<feature type="binding site" evidence="16">
    <location>
        <begin position="310"/>
        <end position="311"/>
    </location>
    <ligand>
        <name>L-histidine</name>
        <dbReference type="ChEBI" id="CHEBI:57595"/>
    </ligand>
</feature>
<feature type="binding site" evidence="16">
    <location>
        <position position="306"/>
    </location>
    <ligand>
        <name>L-histidine</name>
        <dbReference type="ChEBI" id="CHEBI:57595"/>
    </ligand>
</feature>
<dbReference type="SUPFAM" id="SSF55681">
    <property type="entry name" value="Class II aaRS and biotin synthetases"/>
    <property type="match status" value="1"/>
</dbReference>
<name>A0A7J7XAJ4_PIPKU</name>
<dbReference type="InterPro" id="IPR041715">
    <property type="entry name" value="HisRS-like_core"/>
</dbReference>
<sequence length="489" mass="54697">MAERAALEELVRLQGEHVRELKLQKASAEQIEEEVSQLLKLKAQLGPDEGKHKFVLKTPKGTRDYNPRQMAVREKVFDTIISCFKRHGAEVIDTPVFELKETLTGKYGEDSKLIYDLKDQGGELLSLRYDLTVPFARYLAMNKLTNIKRYHIAKDFDIAGQFDPMIPDAECLKIMCEILSSLQIGDFLVKVNDRRILDGMFAVCGVPDSKFRTICSSVDKLDKVPWEEVKNEMVGEKGLAPEVADRIGDYVQQHGGVSLVEQLLQDPKLSQNKQALEGLGDLKLLFEYLALFGIADKISFDLSLARGLDYYTGVIYEAVLLQTAAQAGEEPLGVGSVAAGGRYDGLVGMFDPKGRKVPCVGLSVGVERIFSIVEQRLEALEEKVRTTETQVLVASAQKKLLEERLKLVSELWDAGIKAELLYKKNPKLLNQLQYCEEAGIPLVAIIGEQELKDGVVKLRAVASREEVDVRREDLVKEIKRRTSQPPCIC</sequence>
<evidence type="ECO:0000256" key="17">
    <source>
        <dbReference type="SAM" id="Coils"/>
    </source>
</evidence>
<dbReference type="GO" id="GO:0005739">
    <property type="term" value="C:mitochondrion"/>
    <property type="evidence" value="ECO:0007669"/>
    <property type="project" value="TreeGrafter"/>
</dbReference>
<keyword evidence="20" id="KW-1185">Reference proteome</keyword>
<keyword evidence="6" id="KW-0963">Cytoplasm</keyword>